<evidence type="ECO:0000313" key="9">
    <source>
        <dbReference type="EMBL" id="KAK1927574.1"/>
    </source>
</evidence>
<dbReference type="FunFam" id="1.20.1250.20:FF:000516">
    <property type="entry name" value="Alternative sulfate transporter"/>
    <property type="match status" value="1"/>
</dbReference>
<evidence type="ECO:0000256" key="2">
    <source>
        <dbReference type="ARBA" id="ARBA00022448"/>
    </source>
</evidence>
<dbReference type="PANTHER" id="PTHR43791:SF32">
    <property type="entry name" value="MAJOR FACILITATOR SUPERFAMILY (MFS) PROFILE DOMAIN-CONTAINING PROTEIN"/>
    <property type="match status" value="1"/>
</dbReference>
<gene>
    <name evidence="9" type="ORF">DB88DRAFT_507651</name>
</gene>
<dbReference type="AlphaFoldDB" id="A0AAD9FWM1"/>
<evidence type="ECO:0000256" key="4">
    <source>
        <dbReference type="ARBA" id="ARBA00022989"/>
    </source>
</evidence>
<comment type="caution">
    <text evidence="9">The sequence shown here is derived from an EMBL/GenBank/DDBJ whole genome shotgun (WGS) entry which is preliminary data.</text>
</comment>
<evidence type="ECO:0000256" key="5">
    <source>
        <dbReference type="ARBA" id="ARBA00023136"/>
    </source>
</evidence>
<feature type="transmembrane region" description="Helical" evidence="7">
    <location>
        <begin position="336"/>
        <end position="355"/>
    </location>
</feature>
<accession>A0AAD9FWM1</accession>
<feature type="transmembrane region" description="Helical" evidence="7">
    <location>
        <begin position="159"/>
        <end position="178"/>
    </location>
</feature>
<feature type="transmembrane region" description="Helical" evidence="7">
    <location>
        <begin position="361"/>
        <end position="378"/>
    </location>
</feature>
<name>A0AAD9FWM1_PAPLA</name>
<keyword evidence="4 7" id="KW-1133">Transmembrane helix</keyword>
<feature type="transmembrane region" description="Helical" evidence="7">
    <location>
        <begin position="129"/>
        <end position="147"/>
    </location>
</feature>
<feature type="transmembrane region" description="Helical" evidence="7">
    <location>
        <begin position="390"/>
        <end position="409"/>
    </location>
</feature>
<comment type="subcellular location">
    <subcellularLocation>
        <location evidence="1">Membrane</location>
        <topology evidence="1">Multi-pass membrane protein</topology>
    </subcellularLocation>
</comment>
<dbReference type="EMBL" id="JAODAN010000001">
    <property type="protein sequence ID" value="KAK1927574.1"/>
    <property type="molecule type" value="Genomic_DNA"/>
</dbReference>
<keyword evidence="3 7" id="KW-0812">Transmembrane</keyword>
<keyword evidence="5 7" id="KW-0472">Membrane</keyword>
<evidence type="ECO:0000259" key="8">
    <source>
        <dbReference type="PROSITE" id="PS50850"/>
    </source>
</evidence>
<evidence type="ECO:0000313" key="10">
    <source>
        <dbReference type="Proteomes" id="UP001182556"/>
    </source>
</evidence>
<evidence type="ECO:0000256" key="1">
    <source>
        <dbReference type="ARBA" id="ARBA00004141"/>
    </source>
</evidence>
<evidence type="ECO:0000256" key="3">
    <source>
        <dbReference type="ARBA" id="ARBA00022692"/>
    </source>
</evidence>
<dbReference type="PANTHER" id="PTHR43791">
    <property type="entry name" value="PERMEASE-RELATED"/>
    <property type="match status" value="1"/>
</dbReference>
<evidence type="ECO:0000256" key="6">
    <source>
        <dbReference type="SAM" id="MobiDB-lite"/>
    </source>
</evidence>
<feature type="transmembrane region" description="Helical" evidence="7">
    <location>
        <begin position="222"/>
        <end position="241"/>
    </location>
</feature>
<feature type="transmembrane region" description="Helical" evidence="7">
    <location>
        <begin position="58"/>
        <end position="76"/>
    </location>
</feature>
<feature type="transmembrane region" description="Helical" evidence="7">
    <location>
        <begin position="458"/>
        <end position="477"/>
    </location>
</feature>
<sequence>MSLSTVHEVEKTSVSVTPEEKERSDVESSINGEQQYLEESEYTKDWTDEEEKRVVRKLDATILFLLVFGFFCFQLERGNIANAVSSTFLKDVGIDQNQYNTGQGLVYMGIVILEIPSQIVLQKLGPQKWLTFQILCFGLVSTFQMFVKGYGSFLATRILLGVTECGYIPGALYTISAFYTQSETGTRFSIFYVGNVIVGGIGNLMASGILRMGGPLRPWQWLFLIEGLLAVFCFFVFLVLFPDSPRNPLPLFFKRLTLFTPRDREIIYRRVVLDDGKKVDTHRALRREEILSTLGNWRNWPHVVHAICMISTTVALSQYLPSLIKGFGFDTIRANALASVGYWLSLCAMLGFGFLSDRLKIRGLFVIIPSVCYLVLWIAFQSKVKSHDKWLKFALLVLTYGFTICWHPLNASWLSLNQSTPQRRAIAMAMFVMASNTGGVIGSQMLRKNDAPYYDTGFRVAIALAALGTAVAIAQHFQYRWSNKRNEKRQEKGEVGETFIYTT</sequence>
<feature type="region of interest" description="Disordered" evidence="6">
    <location>
        <begin position="1"/>
        <end position="33"/>
    </location>
</feature>
<dbReference type="Gene3D" id="1.20.1250.20">
    <property type="entry name" value="MFS general substrate transporter like domains"/>
    <property type="match status" value="2"/>
</dbReference>
<dbReference type="InterPro" id="IPR011701">
    <property type="entry name" value="MFS"/>
</dbReference>
<protein>
    <submittedName>
        <fullName evidence="9">Major facilitator superfamily domain-containing protein</fullName>
    </submittedName>
</protein>
<organism evidence="9 10">
    <name type="scientific">Papiliotrema laurentii</name>
    <name type="common">Cryptococcus laurentii</name>
    <dbReference type="NCBI Taxonomy" id="5418"/>
    <lineage>
        <taxon>Eukaryota</taxon>
        <taxon>Fungi</taxon>
        <taxon>Dikarya</taxon>
        <taxon>Basidiomycota</taxon>
        <taxon>Agaricomycotina</taxon>
        <taxon>Tremellomycetes</taxon>
        <taxon>Tremellales</taxon>
        <taxon>Rhynchogastremaceae</taxon>
        <taxon>Papiliotrema</taxon>
    </lineage>
</organism>
<dbReference type="GO" id="GO:0022857">
    <property type="term" value="F:transmembrane transporter activity"/>
    <property type="evidence" value="ECO:0007669"/>
    <property type="project" value="InterPro"/>
</dbReference>
<reference evidence="9" key="1">
    <citation type="submission" date="2023-02" db="EMBL/GenBank/DDBJ databases">
        <title>Identification and recombinant expression of a fungal hydrolase from Papiliotrema laurentii that hydrolyzes apple cutin and clears colloidal polyester polyurethane.</title>
        <authorList>
            <consortium name="DOE Joint Genome Institute"/>
            <person name="Roman V.A."/>
            <person name="Bojanowski C."/>
            <person name="Crable B.R."/>
            <person name="Wagner D.N."/>
            <person name="Hung C.S."/>
            <person name="Nadeau L.J."/>
            <person name="Schratz L."/>
            <person name="Haridas S."/>
            <person name="Pangilinan J."/>
            <person name="Lipzen A."/>
            <person name="Na H."/>
            <person name="Yan M."/>
            <person name="Ng V."/>
            <person name="Grigoriev I.V."/>
            <person name="Spatafora J.W."/>
            <person name="Barlow D."/>
            <person name="Biffinger J."/>
            <person name="Kelley-Loughnane N."/>
            <person name="Varaljay V.A."/>
            <person name="Crookes-Goodson W.J."/>
        </authorList>
    </citation>
    <scope>NUCLEOTIDE SEQUENCE</scope>
    <source>
        <strain evidence="9">5307AH</strain>
    </source>
</reference>
<dbReference type="Proteomes" id="UP001182556">
    <property type="component" value="Unassembled WGS sequence"/>
</dbReference>
<dbReference type="SUPFAM" id="SSF103473">
    <property type="entry name" value="MFS general substrate transporter"/>
    <property type="match status" value="1"/>
</dbReference>
<feature type="transmembrane region" description="Helical" evidence="7">
    <location>
        <begin position="425"/>
        <end position="446"/>
    </location>
</feature>
<keyword evidence="10" id="KW-1185">Reference proteome</keyword>
<dbReference type="Pfam" id="PF07690">
    <property type="entry name" value="MFS_1"/>
    <property type="match status" value="1"/>
</dbReference>
<dbReference type="InterPro" id="IPR036259">
    <property type="entry name" value="MFS_trans_sf"/>
</dbReference>
<dbReference type="GO" id="GO:0016020">
    <property type="term" value="C:membrane"/>
    <property type="evidence" value="ECO:0007669"/>
    <property type="project" value="UniProtKB-SubCell"/>
</dbReference>
<dbReference type="InterPro" id="IPR020846">
    <property type="entry name" value="MFS_dom"/>
</dbReference>
<evidence type="ECO:0000256" key="7">
    <source>
        <dbReference type="SAM" id="Phobius"/>
    </source>
</evidence>
<keyword evidence="2" id="KW-0813">Transport</keyword>
<proteinExistence type="predicted"/>
<dbReference type="PROSITE" id="PS50850">
    <property type="entry name" value="MFS"/>
    <property type="match status" value="1"/>
</dbReference>
<feature type="domain" description="Major facilitator superfamily (MFS) profile" evidence="8">
    <location>
        <begin position="62"/>
        <end position="480"/>
    </location>
</feature>
<feature type="transmembrane region" description="Helical" evidence="7">
    <location>
        <begin position="190"/>
        <end position="210"/>
    </location>
</feature>